<dbReference type="AlphaFoldDB" id="A0A895YK31"/>
<keyword evidence="2" id="KW-1185">Reference proteome</keyword>
<proteinExistence type="predicted"/>
<evidence type="ECO:0000313" key="2">
    <source>
        <dbReference type="Proteomes" id="UP000662857"/>
    </source>
</evidence>
<dbReference type="Proteomes" id="UP000662857">
    <property type="component" value="Chromosome"/>
</dbReference>
<dbReference type="EMBL" id="CP070499">
    <property type="protein sequence ID" value="QSB16392.1"/>
    <property type="molecule type" value="Genomic_DNA"/>
</dbReference>
<organism evidence="1 2">
    <name type="scientific">Natronosporangium hydrolyticum</name>
    <dbReference type="NCBI Taxonomy" id="2811111"/>
    <lineage>
        <taxon>Bacteria</taxon>
        <taxon>Bacillati</taxon>
        <taxon>Actinomycetota</taxon>
        <taxon>Actinomycetes</taxon>
        <taxon>Micromonosporales</taxon>
        <taxon>Micromonosporaceae</taxon>
        <taxon>Natronosporangium</taxon>
    </lineage>
</organism>
<gene>
    <name evidence="1" type="ORF">JQS43_08975</name>
</gene>
<accession>A0A895YK31</accession>
<reference evidence="1" key="1">
    <citation type="submission" date="2021-02" db="EMBL/GenBank/DDBJ databases">
        <title>Natrosporangium hydrolyticum gen. nov., sp. nov, a haloalkaliphilic actinobacterium from a soda solonchak soil.</title>
        <authorList>
            <person name="Sorokin D.Y."/>
            <person name="Khijniak T.V."/>
            <person name="Zakharycheva A.P."/>
            <person name="Boueva O.V."/>
            <person name="Ariskina E.V."/>
            <person name="Hahnke R.L."/>
            <person name="Bunk B."/>
            <person name="Sproer C."/>
            <person name="Schumann P."/>
            <person name="Evtushenko L.I."/>
            <person name="Kublanov I.V."/>
        </authorList>
    </citation>
    <scope>NUCLEOTIDE SEQUENCE</scope>
    <source>
        <strain evidence="1">DSM 106523</strain>
    </source>
</reference>
<dbReference type="RefSeq" id="WP_239678606.1">
    <property type="nucleotide sequence ID" value="NZ_CP070499.1"/>
</dbReference>
<name>A0A895YK31_9ACTN</name>
<sequence>MAAPYLDLHQLVDRLTPEQADALRALVRHLVGAGEGETPAGGGRVRRLSFAGTLQTGKDDLAARSEEIIRAELGDVG</sequence>
<evidence type="ECO:0000313" key="1">
    <source>
        <dbReference type="EMBL" id="QSB16392.1"/>
    </source>
</evidence>
<protein>
    <submittedName>
        <fullName evidence="1">Uncharacterized protein</fullName>
    </submittedName>
</protein>
<dbReference type="KEGG" id="nhy:JQS43_08975"/>